<organism evidence="2 3">
    <name type="scientific">Hondaea fermentalgiana</name>
    <dbReference type="NCBI Taxonomy" id="2315210"/>
    <lineage>
        <taxon>Eukaryota</taxon>
        <taxon>Sar</taxon>
        <taxon>Stramenopiles</taxon>
        <taxon>Bigyra</taxon>
        <taxon>Labyrinthulomycetes</taxon>
        <taxon>Thraustochytrida</taxon>
        <taxon>Thraustochytriidae</taxon>
        <taxon>Hondaea</taxon>
    </lineage>
</organism>
<dbReference type="Proteomes" id="UP000241890">
    <property type="component" value="Unassembled WGS sequence"/>
</dbReference>
<dbReference type="InterPro" id="IPR028978">
    <property type="entry name" value="Chorismate_lyase_/UTRA_dom_sf"/>
</dbReference>
<gene>
    <name evidence="2" type="ORF">FCC1311_060842</name>
</gene>
<sequence>MASREEGDGQPARTAAGQEDPASSETRLGAGRAGGSHFGDLMGAGLLPLDGGDADANLDAHDADEVAKKIEHADLDATADARATPATEPRYKGLNRACASQRFGAGSPFLPARVGKDLSPLERILATANGNLQRIVSSWCNRSVRVQVVRNEINEAASTDTKVVYDRCVELWCEDSKFGMADSIVTIESPKLMEAVSSGRVGIGQLFRQFDMLPAFELLSVVAPDNNEIDRVYRLSAVGIMCEIHELLDASMLPSPPVPTSVDVGAVNAASSKAANPGASDPASAGQQDSSNVPNHYGDLMAGTATSVNIHDGQFRPFERVLLTANGNVQRLLSSFLDEPIRVHVMETGAPVAAPEAGFIASFNRHAQLRSGRGDLLCDAKSLVRVRSQELAAKVESGLRDIGAVFGTSGSEDAQMPHFELVATQRLDGSEGYSLSRTYELSTADASVIVVEQFQESLFENDKFM</sequence>
<dbReference type="AlphaFoldDB" id="A0A2R5GPQ7"/>
<evidence type="ECO:0000313" key="3">
    <source>
        <dbReference type="Proteomes" id="UP000241890"/>
    </source>
</evidence>
<evidence type="ECO:0000256" key="1">
    <source>
        <dbReference type="SAM" id="MobiDB-lite"/>
    </source>
</evidence>
<feature type="region of interest" description="Disordered" evidence="1">
    <location>
        <begin position="272"/>
        <end position="298"/>
    </location>
</feature>
<name>A0A2R5GPQ7_9STRA</name>
<evidence type="ECO:0000313" key="2">
    <source>
        <dbReference type="EMBL" id="GBG29864.1"/>
    </source>
</evidence>
<protein>
    <submittedName>
        <fullName evidence="2">Uncharacterized protein</fullName>
    </submittedName>
</protein>
<dbReference type="EMBL" id="BEYU01000067">
    <property type="protein sequence ID" value="GBG29864.1"/>
    <property type="molecule type" value="Genomic_DNA"/>
</dbReference>
<dbReference type="OrthoDB" id="5673at2759"/>
<reference evidence="2 3" key="1">
    <citation type="submission" date="2017-12" db="EMBL/GenBank/DDBJ databases">
        <title>Sequencing, de novo assembly and annotation of complete genome of a new Thraustochytrid species, strain FCC1311.</title>
        <authorList>
            <person name="Sedici K."/>
            <person name="Godart F."/>
            <person name="Aiese Cigliano R."/>
            <person name="Sanseverino W."/>
            <person name="Barakat M."/>
            <person name="Ortet P."/>
            <person name="Marechal E."/>
            <person name="Cagnac O."/>
            <person name="Amato A."/>
        </authorList>
    </citation>
    <scope>NUCLEOTIDE SEQUENCE [LARGE SCALE GENOMIC DNA]</scope>
</reference>
<dbReference type="InParanoid" id="A0A2R5GPQ7"/>
<proteinExistence type="predicted"/>
<comment type="caution">
    <text evidence="2">The sequence shown here is derived from an EMBL/GenBank/DDBJ whole genome shotgun (WGS) entry which is preliminary data.</text>
</comment>
<accession>A0A2R5GPQ7</accession>
<feature type="region of interest" description="Disordered" evidence="1">
    <location>
        <begin position="1"/>
        <end position="35"/>
    </location>
</feature>
<feature type="compositionally biased region" description="Polar residues" evidence="1">
    <location>
        <begin position="285"/>
        <end position="294"/>
    </location>
</feature>
<keyword evidence="3" id="KW-1185">Reference proteome</keyword>
<dbReference type="Gene3D" id="3.40.1410.10">
    <property type="entry name" value="Chorismate lyase-like"/>
    <property type="match status" value="2"/>
</dbReference>